<name>A0ABX7I3B9_9BACT</name>
<protein>
    <submittedName>
        <fullName evidence="7">Rubredoxin</fullName>
    </submittedName>
</protein>
<evidence type="ECO:0000256" key="3">
    <source>
        <dbReference type="ARBA" id="ARBA00022723"/>
    </source>
</evidence>
<dbReference type="RefSeq" id="WP_204661782.1">
    <property type="nucleotide sequence ID" value="NZ_CP056775.1"/>
</dbReference>
<dbReference type="Proteomes" id="UP000612680">
    <property type="component" value="Chromosome"/>
</dbReference>
<keyword evidence="8" id="KW-1185">Reference proteome</keyword>
<gene>
    <name evidence="7" type="ORF">HWI92_06500</name>
</gene>
<evidence type="ECO:0000256" key="5">
    <source>
        <dbReference type="ARBA" id="ARBA00023004"/>
    </source>
</evidence>
<dbReference type="InterPro" id="IPR024935">
    <property type="entry name" value="Rubredoxin_dom"/>
</dbReference>
<reference evidence="7 8" key="1">
    <citation type="submission" date="2020-06" db="EMBL/GenBank/DDBJ databases">
        <title>Dyadobacter sandarakinus sp. nov., isolated from the soil of the Arctic Yellow River Station.</title>
        <authorList>
            <person name="Zhang Y."/>
            <person name="Peng F."/>
        </authorList>
    </citation>
    <scope>NUCLEOTIDE SEQUENCE [LARGE SCALE GENOMIC DNA]</scope>
    <source>
        <strain evidence="7 8">Q3-56</strain>
    </source>
</reference>
<evidence type="ECO:0000256" key="1">
    <source>
        <dbReference type="ARBA" id="ARBA00001965"/>
    </source>
</evidence>
<feature type="domain" description="Rubredoxin-like" evidence="6">
    <location>
        <begin position="428"/>
        <end position="479"/>
    </location>
</feature>
<keyword evidence="3" id="KW-0479">Metal-binding</keyword>
<evidence type="ECO:0000259" key="6">
    <source>
        <dbReference type="PROSITE" id="PS50903"/>
    </source>
</evidence>
<evidence type="ECO:0000313" key="7">
    <source>
        <dbReference type="EMBL" id="QRR00581.1"/>
    </source>
</evidence>
<proteinExistence type="predicted"/>
<keyword evidence="5" id="KW-0408">Iron</keyword>
<dbReference type="EMBL" id="CP056775">
    <property type="protein sequence ID" value="QRR00581.1"/>
    <property type="molecule type" value="Genomic_DNA"/>
</dbReference>
<dbReference type="Pfam" id="PF00301">
    <property type="entry name" value="Rubredoxin"/>
    <property type="match status" value="1"/>
</dbReference>
<dbReference type="Gene3D" id="2.20.28.10">
    <property type="match status" value="1"/>
</dbReference>
<dbReference type="PRINTS" id="PR00163">
    <property type="entry name" value="RUBREDOXIN"/>
</dbReference>
<organism evidence="7 8">
    <name type="scientific">Dyadobacter sandarakinus</name>
    <dbReference type="NCBI Taxonomy" id="2747268"/>
    <lineage>
        <taxon>Bacteria</taxon>
        <taxon>Pseudomonadati</taxon>
        <taxon>Bacteroidota</taxon>
        <taxon>Cytophagia</taxon>
        <taxon>Cytophagales</taxon>
        <taxon>Spirosomataceae</taxon>
        <taxon>Dyadobacter</taxon>
    </lineage>
</organism>
<dbReference type="InterPro" id="IPR024934">
    <property type="entry name" value="Rubredoxin-like_dom"/>
</dbReference>
<dbReference type="InterPro" id="IPR018527">
    <property type="entry name" value="Rubredoxin_Fe_BS"/>
</dbReference>
<dbReference type="SUPFAM" id="SSF57802">
    <property type="entry name" value="Rubredoxin-like"/>
    <property type="match status" value="1"/>
</dbReference>
<evidence type="ECO:0000256" key="2">
    <source>
        <dbReference type="ARBA" id="ARBA00022448"/>
    </source>
</evidence>
<accession>A0ABX7I3B9</accession>
<dbReference type="PROSITE" id="PS50903">
    <property type="entry name" value="RUBREDOXIN_LIKE"/>
    <property type="match status" value="1"/>
</dbReference>
<comment type="cofactor">
    <cofactor evidence="1">
        <name>Fe(3+)</name>
        <dbReference type="ChEBI" id="CHEBI:29034"/>
    </cofactor>
</comment>
<keyword evidence="2" id="KW-0813">Transport</keyword>
<dbReference type="PANTHER" id="PTHR47627">
    <property type="entry name" value="RUBREDOXIN"/>
    <property type="match status" value="1"/>
</dbReference>
<dbReference type="CDD" id="cd00730">
    <property type="entry name" value="rubredoxin"/>
    <property type="match status" value="1"/>
</dbReference>
<dbReference type="PROSITE" id="PS00202">
    <property type="entry name" value="RUBREDOXIN"/>
    <property type="match status" value="1"/>
</dbReference>
<sequence length="488" mass="55942">MRDYYQLKINLPGGRVSPGTLRDLLIAARGCDVRQVRFGARQQLLMTVHYEDTRRLEQELRKLGAFFETQTDRFPNIISSYCGEGVFRSGSWLDAQAYHTVLDSFDFQPGVKINLSDAAQSFTPFFTGNLNFISSPEPHFWYLYVRPKQQNQVYRWRELVYSPEIGKLSAALEATVLAGGEWNDDLVFEQIKKNTPYVAQPVVQELELPSFSLPYYEGFNRYDARTWLGLYRRNEDFPIDFLIDVCSLCMKTRVGELCTTPWKSLVVKGIEDQHREQWSNILGKHNINVRHAASELAWQTEDHHQEGLTLKTHLIRYFEKQDMRTFGLCFGIQTRPKSEVFGSVLIKKRPLLRLGTINFFCVYDIFYTENFNPNSRTLVPFEIGLFRMHLAGQLERLCRRFSNQRSREVLEAAVAENEQQKNEAGKTPSLYECTDCLTVYDSALGDVLGGIAPGVAFGSLPPAWCCPTCDAPKSAFKLVIQPIQTILS</sequence>
<keyword evidence="4" id="KW-0249">Electron transport</keyword>
<dbReference type="PANTHER" id="PTHR47627:SF1">
    <property type="entry name" value="RUBREDOXIN-1-RELATED"/>
    <property type="match status" value="1"/>
</dbReference>
<dbReference type="InterPro" id="IPR050526">
    <property type="entry name" value="Rubredoxin_ET"/>
</dbReference>
<evidence type="ECO:0000256" key="4">
    <source>
        <dbReference type="ARBA" id="ARBA00022982"/>
    </source>
</evidence>
<evidence type="ECO:0000313" key="8">
    <source>
        <dbReference type="Proteomes" id="UP000612680"/>
    </source>
</evidence>